<keyword evidence="4" id="KW-0472">Membrane</keyword>
<dbReference type="AlphaFoldDB" id="A0A975U773"/>
<evidence type="ECO:0000256" key="2">
    <source>
        <dbReference type="ARBA" id="ARBA00005722"/>
    </source>
</evidence>
<dbReference type="PANTHER" id="PTHR38776">
    <property type="entry name" value="MLTA-INTERACTING PROTEIN-RELATED"/>
    <property type="match status" value="1"/>
</dbReference>
<dbReference type="InterPro" id="IPR010583">
    <property type="entry name" value="MipA"/>
</dbReference>
<dbReference type="EMBL" id="CP076448">
    <property type="protein sequence ID" value="QXM26301.1"/>
    <property type="molecule type" value="Genomic_DNA"/>
</dbReference>
<dbReference type="Pfam" id="PF06629">
    <property type="entry name" value="MipA"/>
    <property type="match status" value="1"/>
</dbReference>
<comment type="subcellular location">
    <subcellularLocation>
        <location evidence="1">Cell outer membrane</location>
    </subcellularLocation>
</comment>
<proteinExistence type="inferred from homology"/>
<keyword evidence="7" id="KW-1185">Reference proteome</keyword>
<keyword evidence="5" id="KW-0998">Cell outer membrane</keyword>
<evidence type="ECO:0000313" key="7">
    <source>
        <dbReference type="Proteomes" id="UP000694001"/>
    </source>
</evidence>
<evidence type="ECO:0000313" key="6">
    <source>
        <dbReference type="EMBL" id="QXM26301.1"/>
    </source>
</evidence>
<evidence type="ECO:0000256" key="4">
    <source>
        <dbReference type="ARBA" id="ARBA00023136"/>
    </source>
</evidence>
<evidence type="ECO:0000256" key="5">
    <source>
        <dbReference type="ARBA" id="ARBA00023237"/>
    </source>
</evidence>
<dbReference type="GO" id="GO:0009279">
    <property type="term" value="C:cell outer membrane"/>
    <property type="evidence" value="ECO:0007669"/>
    <property type="project" value="UniProtKB-SubCell"/>
</dbReference>
<dbReference type="KEGG" id="elio:KO353_10665"/>
<dbReference type="Proteomes" id="UP000694001">
    <property type="component" value="Chromosome"/>
</dbReference>
<sequence>MKGRGDVGGTLEGGAFLRWQGGGFVVNVTAVQGLNGGGHRGFAAHASVGYGGRLGERWSYSIGPNITWGDSQFLQAYFGVTPEQAARSGYRLSSPGSGVKDVGLAGMLTWRFADRAAAIARVEVSQLLDRAADSPIVDQRGSATQAFFGLGLSYRFSW</sequence>
<evidence type="ECO:0000256" key="3">
    <source>
        <dbReference type="ARBA" id="ARBA00022729"/>
    </source>
</evidence>
<comment type="similarity">
    <text evidence="2">Belongs to the MipA/OmpV family.</text>
</comment>
<evidence type="ECO:0000256" key="1">
    <source>
        <dbReference type="ARBA" id="ARBA00004442"/>
    </source>
</evidence>
<protein>
    <submittedName>
        <fullName evidence="6">MipA/OmpV family protein</fullName>
    </submittedName>
</protein>
<organism evidence="6 7">
    <name type="scientific">Elioraea tepida</name>
    <dbReference type="NCBI Taxonomy" id="2843330"/>
    <lineage>
        <taxon>Bacteria</taxon>
        <taxon>Pseudomonadati</taxon>
        <taxon>Pseudomonadota</taxon>
        <taxon>Alphaproteobacteria</taxon>
        <taxon>Acetobacterales</taxon>
        <taxon>Elioraeaceae</taxon>
        <taxon>Elioraea</taxon>
    </lineage>
</organism>
<dbReference type="PANTHER" id="PTHR38776:SF1">
    <property type="entry name" value="MLTA-INTERACTING PROTEIN-RELATED"/>
    <property type="match status" value="1"/>
</dbReference>
<accession>A0A975U773</accession>
<keyword evidence="3" id="KW-0732">Signal</keyword>
<reference evidence="6" key="1">
    <citation type="submission" date="2021-06" db="EMBL/GenBank/DDBJ databases">
        <title>Elioraea tepida, sp. nov., a moderately thermophilic aerobic anoxygenic phototrophic bacterium isolated from an alkaline siliceous hot spring mat community in Yellowstone National Park, WY, USA.</title>
        <authorList>
            <person name="Saini M.K."/>
            <person name="Yoshida S."/>
            <person name="Sebastian A."/>
            <person name="Hirose S."/>
            <person name="Hara E."/>
            <person name="Tamaki H."/>
            <person name="Soulier N.T."/>
            <person name="Albert I."/>
            <person name="Hanada S."/>
            <person name="Bryant D.A."/>
            <person name="Tank M."/>
        </authorList>
    </citation>
    <scope>NUCLEOTIDE SEQUENCE</scope>
    <source>
        <strain evidence="6">MS-P2</strain>
    </source>
</reference>
<name>A0A975U773_9PROT</name>
<gene>
    <name evidence="6" type="ORF">KO353_10665</name>
</gene>